<protein>
    <submittedName>
        <fullName evidence="1">Uncharacterized protein</fullName>
    </submittedName>
</protein>
<dbReference type="EMBL" id="PJQM01003371">
    <property type="protein sequence ID" value="RCH89248.1"/>
    <property type="molecule type" value="Genomic_DNA"/>
</dbReference>
<name>A0A367JH18_RHIST</name>
<dbReference type="Proteomes" id="UP000253551">
    <property type="component" value="Unassembled WGS sequence"/>
</dbReference>
<proteinExistence type="predicted"/>
<keyword evidence="2" id="KW-1185">Reference proteome</keyword>
<feature type="non-terminal residue" evidence="1">
    <location>
        <position position="1"/>
    </location>
</feature>
<reference evidence="1 2" key="1">
    <citation type="journal article" date="2018" name="G3 (Bethesda)">
        <title>Phylogenetic and Phylogenomic Definition of Rhizopus Species.</title>
        <authorList>
            <person name="Gryganskyi A.P."/>
            <person name="Golan J."/>
            <person name="Dolatabadi S."/>
            <person name="Mondo S."/>
            <person name="Robb S."/>
            <person name="Idnurm A."/>
            <person name="Muszewska A."/>
            <person name="Steczkiewicz K."/>
            <person name="Masonjones S."/>
            <person name="Liao H.L."/>
            <person name="Gajdeczka M.T."/>
            <person name="Anike F."/>
            <person name="Vuek A."/>
            <person name="Anishchenko I.M."/>
            <person name="Voigt K."/>
            <person name="de Hoog G.S."/>
            <person name="Smith M.E."/>
            <person name="Heitman J."/>
            <person name="Vilgalys R."/>
            <person name="Stajich J.E."/>
        </authorList>
    </citation>
    <scope>NUCLEOTIDE SEQUENCE [LARGE SCALE GENOMIC DNA]</scope>
    <source>
        <strain evidence="1 2">LSU 92-RS-03</strain>
    </source>
</reference>
<sequence length="80" mass="8783">NAIYCSEECFQKDAKSHLPIYATYPFNNQPTIRRSESSSSICSDDLVAIHLDLTNSLLSNATLNNETPCTLPALSGYNAQ</sequence>
<gene>
    <name evidence="1" type="ORF">CU098_001187</name>
</gene>
<organism evidence="1 2">
    <name type="scientific">Rhizopus stolonifer</name>
    <name type="common">Rhizopus nigricans</name>
    <dbReference type="NCBI Taxonomy" id="4846"/>
    <lineage>
        <taxon>Eukaryota</taxon>
        <taxon>Fungi</taxon>
        <taxon>Fungi incertae sedis</taxon>
        <taxon>Mucoromycota</taxon>
        <taxon>Mucoromycotina</taxon>
        <taxon>Mucoromycetes</taxon>
        <taxon>Mucorales</taxon>
        <taxon>Mucorineae</taxon>
        <taxon>Rhizopodaceae</taxon>
        <taxon>Rhizopus</taxon>
    </lineage>
</organism>
<dbReference type="AlphaFoldDB" id="A0A367JH18"/>
<comment type="caution">
    <text evidence="1">The sequence shown here is derived from an EMBL/GenBank/DDBJ whole genome shotgun (WGS) entry which is preliminary data.</text>
</comment>
<accession>A0A367JH18</accession>
<evidence type="ECO:0000313" key="2">
    <source>
        <dbReference type="Proteomes" id="UP000253551"/>
    </source>
</evidence>
<evidence type="ECO:0000313" key="1">
    <source>
        <dbReference type="EMBL" id="RCH89248.1"/>
    </source>
</evidence>